<dbReference type="PANTHER" id="PTHR20913:SF7">
    <property type="entry name" value="RE60063P"/>
    <property type="match status" value="1"/>
</dbReference>
<evidence type="ECO:0000259" key="2">
    <source>
        <dbReference type="PROSITE" id="PS50086"/>
    </source>
</evidence>
<dbReference type="GO" id="GO:0005789">
    <property type="term" value="C:endoplasmic reticulum membrane"/>
    <property type="evidence" value="ECO:0007669"/>
    <property type="project" value="TreeGrafter"/>
</dbReference>
<reference evidence="3" key="1">
    <citation type="submission" date="2014-05" db="EMBL/GenBank/DDBJ databases">
        <authorList>
            <person name="Chronopoulou M."/>
        </authorList>
    </citation>
    <scope>NUCLEOTIDE SEQUENCE</scope>
    <source>
        <tissue evidence="3">Whole organism</tissue>
    </source>
</reference>
<gene>
    <name evidence="3" type="primary">Dper\GL21153</name>
</gene>
<feature type="domain" description="Rab-GAP TBC" evidence="2">
    <location>
        <begin position="73"/>
        <end position="259"/>
    </location>
</feature>
<organism evidence="3">
    <name type="scientific">Lepeophtheirus salmonis</name>
    <name type="common">Salmon louse</name>
    <name type="synonym">Caligus salmonis</name>
    <dbReference type="NCBI Taxonomy" id="72036"/>
    <lineage>
        <taxon>Eukaryota</taxon>
        <taxon>Metazoa</taxon>
        <taxon>Ecdysozoa</taxon>
        <taxon>Arthropoda</taxon>
        <taxon>Crustacea</taxon>
        <taxon>Multicrustacea</taxon>
        <taxon>Hexanauplia</taxon>
        <taxon>Copepoda</taxon>
        <taxon>Siphonostomatoida</taxon>
        <taxon>Caligidae</taxon>
        <taxon>Lepeophtheirus</taxon>
    </lineage>
</organism>
<evidence type="ECO:0000313" key="3">
    <source>
        <dbReference type="EMBL" id="CDW25891.1"/>
    </source>
</evidence>
<dbReference type="SMART" id="SM00164">
    <property type="entry name" value="TBC"/>
    <property type="match status" value="1"/>
</dbReference>
<dbReference type="InterPro" id="IPR035969">
    <property type="entry name" value="Rab-GAP_TBC_sf"/>
</dbReference>
<evidence type="ECO:0000256" key="1">
    <source>
        <dbReference type="ARBA" id="ARBA00022468"/>
    </source>
</evidence>
<dbReference type="Gene3D" id="1.10.8.1310">
    <property type="match status" value="1"/>
</dbReference>
<dbReference type="InterPro" id="IPR000195">
    <property type="entry name" value="Rab-GAP-TBC_dom"/>
</dbReference>
<feature type="non-terminal residue" evidence="3">
    <location>
        <position position="374"/>
    </location>
</feature>
<proteinExistence type="predicted"/>
<dbReference type="Gene3D" id="1.10.472.80">
    <property type="entry name" value="Ypt/Rab-GAP domain of gyp1p, domain 3"/>
    <property type="match status" value="1"/>
</dbReference>
<dbReference type="PANTHER" id="PTHR20913">
    <property type="entry name" value="TBC1 DOMAIN FAMILY MEMBER 20/GTPASE"/>
    <property type="match status" value="1"/>
</dbReference>
<dbReference type="GO" id="GO:0006888">
    <property type="term" value="P:endoplasmic reticulum to Golgi vesicle-mediated transport"/>
    <property type="evidence" value="ECO:0007669"/>
    <property type="project" value="TreeGrafter"/>
</dbReference>
<name>A0A0K2TK69_LEPSM</name>
<dbReference type="PROSITE" id="PS50086">
    <property type="entry name" value="TBC_RABGAP"/>
    <property type="match status" value="1"/>
</dbReference>
<feature type="non-terminal residue" evidence="3">
    <location>
        <position position="1"/>
    </location>
</feature>
<accession>A0A0K2TK69</accession>
<dbReference type="GO" id="GO:0005096">
    <property type="term" value="F:GTPase activator activity"/>
    <property type="evidence" value="ECO:0007669"/>
    <property type="project" value="UniProtKB-KW"/>
</dbReference>
<dbReference type="OrthoDB" id="206700at2759"/>
<dbReference type="SUPFAM" id="SSF47923">
    <property type="entry name" value="Ypt/Rab-GAP domain of gyp1p"/>
    <property type="match status" value="2"/>
</dbReference>
<dbReference type="AlphaFoldDB" id="A0A0K2TK69"/>
<dbReference type="Pfam" id="PF00566">
    <property type="entry name" value="RabGAP-TBC"/>
    <property type="match status" value="1"/>
</dbReference>
<keyword evidence="1" id="KW-0343">GTPase activation</keyword>
<protein>
    <recommendedName>
        <fullName evidence="2">Rab-GAP TBC domain-containing protein</fullName>
    </recommendedName>
</protein>
<dbReference type="InterPro" id="IPR045913">
    <property type="entry name" value="TBC20/Gyp8-like"/>
</dbReference>
<dbReference type="FunFam" id="1.10.8.1310:FF:000001">
    <property type="entry name" value="TBC1 domain family, member 20"/>
    <property type="match status" value="1"/>
</dbReference>
<dbReference type="EMBL" id="HACA01008530">
    <property type="protein sequence ID" value="CDW25891.1"/>
    <property type="molecule type" value="Transcribed_RNA"/>
</dbReference>
<sequence>IYYNIRVHYKTRMVVHGVEESFLRNRRHISAVAAPDNEYPKKTKRNKVSQMEKYLLESNIDGLKFLAISEGGLVHDAHRRKVWPALLGITMLETLVPPTSEDILNHKDYHQVVMDVNRSLKRFPPCISDEQRPGLQEQLTRIIIRVLGAHPELCYYQGYHDVAITFLLVVGEEMGFRILEKLSLSHLKPFMASTMEETSYFLQFMYPIIKRENSELFDFIEESDLGTIFSLPWVITWFGHVLNDYSDVVRLYDYFMVQPPEMSIYFATALVLFRSSEILERCERDMASIHSLLGRIPLRLPFEDLIKDSLRLYEKYNLKSLAKEVDQRIQRENDQINDRRKMISTMRHGRLGFKKLYLLKIVGKIALLSTPVIL</sequence>